<dbReference type="EMBL" id="BMNA01000003">
    <property type="protein sequence ID" value="GGM00096.1"/>
    <property type="molecule type" value="Genomic_DNA"/>
</dbReference>
<keyword evidence="2" id="KW-0732">Signal</keyword>
<dbReference type="Pfam" id="PF09449">
    <property type="entry name" value="DUF2020"/>
    <property type="match status" value="1"/>
</dbReference>
<reference evidence="4" key="2">
    <citation type="submission" date="2020-09" db="EMBL/GenBank/DDBJ databases">
        <authorList>
            <person name="Sun Q."/>
            <person name="Zhou Y."/>
        </authorList>
    </citation>
    <scope>NUCLEOTIDE SEQUENCE</scope>
    <source>
        <strain evidence="4">CGMCC 4.7308</strain>
    </source>
</reference>
<reference evidence="4" key="1">
    <citation type="journal article" date="2014" name="Int. J. Syst. Evol. Microbiol.">
        <title>Complete genome sequence of Corynebacterium casei LMG S-19264T (=DSM 44701T), isolated from a smear-ripened cheese.</title>
        <authorList>
            <consortium name="US DOE Joint Genome Institute (JGI-PGF)"/>
            <person name="Walter F."/>
            <person name="Albersmeier A."/>
            <person name="Kalinowski J."/>
            <person name="Ruckert C."/>
        </authorList>
    </citation>
    <scope>NUCLEOTIDE SEQUENCE</scope>
    <source>
        <strain evidence="4">CGMCC 4.7308</strain>
    </source>
</reference>
<gene>
    <name evidence="4" type="ORF">GCM10011594_20190</name>
</gene>
<comment type="caution">
    <text evidence="4">The sequence shown here is derived from an EMBL/GenBank/DDBJ whole genome shotgun (WGS) entry which is preliminary data.</text>
</comment>
<dbReference type="RefSeq" id="WP_188941357.1">
    <property type="nucleotide sequence ID" value="NZ_BMNA01000003.1"/>
</dbReference>
<evidence type="ECO:0000259" key="3">
    <source>
        <dbReference type="Pfam" id="PF09449"/>
    </source>
</evidence>
<evidence type="ECO:0000313" key="4">
    <source>
        <dbReference type="EMBL" id="GGM00096.1"/>
    </source>
</evidence>
<evidence type="ECO:0000256" key="2">
    <source>
        <dbReference type="SAM" id="SignalP"/>
    </source>
</evidence>
<dbReference type="PROSITE" id="PS51257">
    <property type="entry name" value="PROKAR_LIPOPROTEIN"/>
    <property type="match status" value="1"/>
</dbReference>
<feature type="region of interest" description="Disordered" evidence="1">
    <location>
        <begin position="196"/>
        <end position="218"/>
    </location>
</feature>
<dbReference type="AlphaFoldDB" id="A0A917SWZ0"/>
<feature type="compositionally biased region" description="Low complexity" evidence="1">
    <location>
        <begin position="74"/>
        <end position="104"/>
    </location>
</feature>
<evidence type="ECO:0000313" key="5">
    <source>
        <dbReference type="Proteomes" id="UP000655208"/>
    </source>
</evidence>
<feature type="compositionally biased region" description="Low complexity" evidence="1">
    <location>
        <begin position="51"/>
        <end position="66"/>
    </location>
</feature>
<feature type="region of interest" description="Disordered" evidence="1">
    <location>
        <begin position="51"/>
        <end position="104"/>
    </location>
</feature>
<feature type="chain" id="PRO_5038581978" description="DUF2020 domain-containing protein" evidence="2">
    <location>
        <begin position="30"/>
        <end position="275"/>
    </location>
</feature>
<name>A0A917SWZ0_9ACTN</name>
<feature type="domain" description="DUF2020" evidence="3">
    <location>
        <begin position="126"/>
        <end position="255"/>
    </location>
</feature>
<dbReference type="Gene3D" id="3.40.1000.10">
    <property type="entry name" value="Mog1/PsbP, alpha/beta/alpha sandwich"/>
    <property type="match status" value="1"/>
</dbReference>
<dbReference type="SUPFAM" id="SSF55724">
    <property type="entry name" value="Mog1p/PsbP-like"/>
    <property type="match status" value="1"/>
</dbReference>
<protein>
    <recommendedName>
        <fullName evidence="3">DUF2020 domain-containing protein</fullName>
    </recommendedName>
</protein>
<keyword evidence="5" id="KW-1185">Reference proteome</keyword>
<organism evidence="4 5">
    <name type="scientific">Nakamurella endophytica</name>
    <dbReference type="NCBI Taxonomy" id="1748367"/>
    <lineage>
        <taxon>Bacteria</taxon>
        <taxon>Bacillati</taxon>
        <taxon>Actinomycetota</taxon>
        <taxon>Actinomycetes</taxon>
        <taxon>Nakamurellales</taxon>
        <taxon>Nakamurellaceae</taxon>
        <taxon>Nakamurella</taxon>
    </lineage>
</organism>
<accession>A0A917SWZ0</accession>
<dbReference type="InterPro" id="IPR016123">
    <property type="entry name" value="Mog1/PsbP_a/b/a-sand"/>
</dbReference>
<evidence type="ECO:0000256" key="1">
    <source>
        <dbReference type="SAM" id="MobiDB-lite"/>
    </source>
</evidence>
<sequence>MTARLGSATVRVRWALASVLLLAVSSCSAGGSGTATAPATGGAATVASARGSGTAVTGTGPAVTGTRTSPVTGTAHRTTRAPATSTSAPATPSRPATTAPPSTVTRTLAGRTVTAAPPPATRLGPGRAGDCPYLDADVVSLITGQHHGPTTVVDTSPQPLCTFTRSDGQPLGSVRFIEAGTPQSAAAAVDQHVPVDESEPAGQPAGWTGGSLTSGPKVAGAPGARSVYAVSRGRIAVVVEENESPSVKARSMAVCALFGAGLQRGTAPDYCSGTG</sequence>
<feature type="signal peptide" evidence="2">
    <location>
        <begin position="1"/>
        <end position="29"/>
    </location>
</feature>
<proteinExistence type="predicted"/>
<dbReference type="InterPro" id="IPR018567">
    <property type="entry name" value="DUF2020"/>
</dbReference>
<dbReference type="Proteomes" id="UP000655208">
    <property type="component" value="Unassembled WGS sequence"/>
</dbReference>